<feature type="compositionally biased region" description="Acidic residues" evidence="10">
    <location>
        <begin position="1403"/>
        <end position="1416"/>
    </location>
</feature>
<dbReference type="RefSeq" id="XP_052122024.1">
    <property type="nucleotide sequence ID" value="XM_052266064.1"/>
</dbReference>
<dbReference type="Pfam" id="PF07679">
    <property type="entry name" value="I-set"/>
    <property type="match status" value="4"/>
</dbReference>
<keyword evidence="2 11" id="KW-0812">Transmembrane</keyword>
<dbReference type="FunFam" id="2.60.40.10:FF:000017">
    <property type="entry name" value="Down syndrome cell adhesion molecule b"/>
    <property type="match status" value="1"/>
</dbReference>
<keyword evidence="9" id="KW-0393">Immunoglobulin domain</keyword>
<dbReference type="InterPro" id="IPR056754">
    <property type="entry name" value="DSCAM/DSCAML_C"/>
</dbReference>
<evidence type="ECO:0000256" key="3">
    <source>
        <dbReference type="ARBA" id="ARBA00022729"/>
    </source>
</evidence>
<feature type="transmembrane region" description="Helical" evidence="11">
    <location>
        <begin position="1170"/>
        <end position="1193"/>
    </location>
</feature>
<dbReference type="SUPFAM" id="SSF48726">
    <property type="entry name" value="Immunoglobulin"/>
    <property type="match status" value="5"/>
</dbReference>
<evidence type="ECO:0000313" key="15">
    <source>
        <dbReference type="RefSeq" id="XP_052122024.1"/>
    </source>
</evidence>
<evidence type="ECO:0000256" key="8">
    <source>
        <dbReference type="ARBA" id="ARBA00023157"/>
    </source>
</evidence>
<dbReference type="CDD" id="cd00063">
    <property type="entry name" value="FN3"/>
    <property type="match status" value="6"/>
</dbReference>
<feature type="domain" description="Fibronectin type-III" evidence="13">
    <location>
        <begin position="1049"/>
        <end position="1144"/>
    </location>
</feature>
<keyword evidence="5" id="KW-0130">Cell adhesion</keyword>
<reference evidence="15" key="1">
    <citation type="submission" date="2025-08" db="UniProtKB">
        <authorList>
            <consortium name="RefSeq"/>
        </authorList>
    </citation>
    <scope>IDENTIFICATION</scope>
    <source>
        <tissue evidence="15">Whole organism</tissue>
    </source>
</reference>
<feature type="compositionally biased region" description="Gly residues" evidence="10">
    <location>
        <begin position="1352"/>
        <end position="1368"/>
    </location>
</feature>
<keyword evidence="14" id="KW-1185">Reference proteome</keyword>
<gene>
    <name evidence="15" type="primary">LOC113207644</name>
</gene>
<dbReference type="InterPro" id="IPR003598">
    <property type="entry name" value="Ig_sub2"/>
</dbReference>
<dbReference type="InterPro" id="IPR013783">
    <property type="entry name" value="Ig-like_fold"/>
</dbReference>
<dbReference type="GO" id="GO:0030424">
    <property type="term" value="C:axon"/>
    <property type="evidence" value="ECO:0007669"/>
    <property type="project" value="TreeGrafter"/>
</dbReference>
<evidence type="ECO:0000256" key="11">
    <source>
        <dbReference type="SAM" id="Phobius"/>
    </source>
</evidence>
<dbReference type="GeneID" id="113207644"/>
<dbReference type="FunFam" id="2.60.40.10:FF:000311">
    <property type="entry name" value="Down syndrome cell adhesion molecule, isoform D"/>
    <property type="match status" value="1"/>
</dbReference>
<comment type="subcellular location">
    <subcellularLocation>
        <location evidence="1">Membrane</location>
        <topology evidence="1">Single-pass membrane protein</topology>
    </subcellularLocation>
</comment>
<dbReference type="FunFam" id="2.60.40.10:FF:000093">
    <property type="entry name" value="Down syndrome cell adhesion molecule, isoform B"/>
    <property type="match status" value="1"/>
</dbReference>
<feature type="domain" description="Ig-like" evidence="12">
    <location>
        <begin position="261"/>
        <end position="354"/>
    </location>
</feature>
<dbReference type="InterPro" id="IPR021012">
    <property type="entry name" value="Dscam1_C"/>
</dbReference>
<organism evidence="14 15">
    <name type="scientific">Frankliniella occidentalis</name>
    <name type="common">Western flower thrips</name>
    <name type="synonym">Euthrips occidentalis</name>
    <dbReference type="NCBI Taxonomy" id="133901"/>
    <lineage>
        <taxon>Eukaryota</taxon>
        <taxon>Metazoa</taxon>
        <taxon>Ecdysozoa</taxon>
        <taxon>Arthropoda</taxon>
        <taxon>Hexapoda</taxon>
        <taxon>Insecta</taxon>
        <taxon>Pterygota</taxon>
        <taxon>Neoptera</taxon>
        <taxon>Paraneoptera</taxon>
        <taxon>Thysanoptera</taxon>
        <taxon>Terebrantia</taxon>
        <taxon>Thripoidea</taxon>
        <taxon>Thripidae</taxon>
        <taxon>Frankliniella</taxon>
    </lineage>
</organism>
<feature type="compositionally biased region" description="Polar residues" evidence="10">
    <location>
        <begin position="1301"/>
        <end position="1311"/>
    </location>
</feature>
<dbReference type="GO" id="GO:0098632">
    <property type="term" value="F:cell-cell adhesion mediator activity"/>
    <property type="evidence" value="ECO:0007669"/>
    <property type="project" value="TreeGrafter"/>
</dbReference>
<dbReference type="FunFam" id="2.60.40.10:FF:000828">
    <property type="entry name" value="Protogenin"/>
    <property type="match status" value="1"/>
</dbReference>
<feature type="domain" description="Ig-like" evidence="12">
    <location>
        <begin position="165"/>
        <end position="256"/>
    </location>
</feature>
<evidence type="ECO:0000256" key="1">
    <source>
        <dbReference type="ARBA" id="ARBA00004167"/>
    </source>
</evidence>
<protein>
    <submittedName>
        <fullName evidence="15">Cell adhesion molecule DSCAML1 isoform X9</fullName>
    </submittedName>
</protein>
<feature type="domain" description="Fibronectin type-III" evidence="13">
    <location>
        <begin position="665"/>
        <end position="761"/>
    </location>
</feature>
<feature type="compositionally biased region" description="Basic and acidic residues" evidence="10">
    <location>
        <begin position="1462"/>
        <end position="1485"/>
    </location>
</feature>
<dbReference type="GO" id="GO:0005886">
    <property type="term" value="C:plasma membrane"/>
    <property type="evidence" value="ECO:0007669"/>
    <property type="project" value="TreeGrafter"/>
</dbReference>
<evidence type="ECO:0000256" key="2">
    <source>
        <dbReference type="ARBA" id="ARBA00022692"/>
    </source>
</evidence>
<dbReference type="PROSITE" id="PS50853">
    <property type="entry name" value="FN3"/>
    <property type="match status" value="6"/>
</dbReference>
<dbReference type="PANTHER" id="PTHR10075">
    <property type="entry name" value="BASIGIN RELATED"/>
    <property type="match status" value="1"/>
</dbReference>
<feature type="region of interest" description="Disordered" evidence="10">
    <location>
        <begin position="1346"/>
        <end position="1535"/>
    </location>
</feature>
<dbReference type="FunFam" id="2.60.40.10:FF:000394">
    <property type="entry name" value="Down syndrome cell adhesion molecule, isoform J"/>
    <property type="match status" value="1"/>
</dbReference>
<evidence type="ECO:0000256" key="6">
    <source>
        <dbReference type="ARBA" id="ARBA00022989"/>
    </source>
</evidence>
<sequence length="1535" mass="167887">MKFGNVVVVPPLLAAMSFGDDPINEGDTAGLQCMVVKGDQPVALAWFIDGRPYRQEQAERGVLVDKRGAKMSYLTIDATRAEHTGEYRCEATNAAGRDSQTAVLNVIGAPLLGWHDLLVCDVLFCSFIFARSPVDSLLSPSPTVPPLTLHPIDSKRVLPPMSVAPAVAALSFGDDPVNAGEAAAVQCSVPKGDMPMEIRWSKDGVDLQSGDGVQIGKLGQRISTLSIDPVGERHSGKYTCRASNKAGSESQSAQLDVLVPPRWILEPTDKAFAQGSDAKIECKADGFPKPAVTWKRAAGDTPGDYKDLKMNNPDIKVEDGTLSINNIQKSSHGYYLCEAVNGIGSGLSAVIMISVQAPPTFDVKLRNQTARRGEPSVLQCEAKGEKPIGILWNKNNQRIDPTNNSKYTIREENLPDRVGSDLSIKRTERSDSALFSCVATNAFGSDDTSINLIVQEVPEAPYGLKVLDKSGRSVQLSWAAPYDGNSAIKHYLIEHKVSKGSWEMDIDRVLVPGQQVIAHVINLRPATTYHVRIVAENEIGPSDPSDTVTIITAEEAPSGPPTNVRVESTDQTSLKVLWKPPEREEWNGEILGYYVGYKLATSDKKYIFETVEFSKEEGKEHHLVINNLKTYTQYSVVIQAFNKVGAGPMSEEVRQYTAEGKPEMPPTDTTCTTLTSQTIRMRWVSPPLTSANGVIQGYKVVYGPTDTWNDESTKLTMKTSSSETILHGLQKYTNYSMMVLAYTSGGDGVASSPIHCQTEQDVPEAPAAVKGLVKSEESVLVSWKAPARPNGAISQYTVYMRAGEEDGKEVKKNTVEYSETSFETKDLKKNGQYEFWVTASTVMGEGPPSNSVMIAPNTRVPAKIASFDRTFTGKYRENLKLPCLAVGLPEPEIKWTVKGQPVAPGENSHFRIADGGLTVMGVTREDAGEYVCSVENSFGKDTVTHQLVVHAPPHTPQVTLATATTNSITMKLKPHASDKEPISGYTVRYKPEYGDWETVQVPADEAKYTIQELGCGLKYQVVVNAFNSIGTGDETEVFTASTKGSKPISPEARNFIEVQSTSITLHLGAWQDGGCSMNYFVIEHKKKNAKNWNQVANNVKPNANFPIGDLEPATWYHLKITAHNNAGFTVAEYEFATLTITGGTIAPPERGLISVNQYFPWIPEWMDLNILVPVAATIVVLLVGMIVICVAISRRSRGPEQTRLRDDMVYNQSMPGNTATMGKQRPDLHDELGYIAPPNRKLPPVPGSNYNTCDRIKRGTNISHSIRSPHATWDPRRHLYEELSLHPPGVRRLPPCPGSDGTVNGRETPQAKSGMEDEICPYATFHLLGFREEMDPSKAMQFQTFPHQNGTGHSGTIGPGGMVNGGTMGHMHSRSGSQSMPRANGRYSRVGSQGGHNNTFSPEYDDPANCGDEEDQYGSQYGPYGNPYDHYGSRNSVSRRSVGSARNLPMSSSPEPPPPPPRNHDPNDSKDSNEISEAECDRDQLVNRSYGVNVRANSKDGMTTEEMRKLIERNEAGPHQQHHQNGLTAYDTVAV</sequence>
<dbReference type="SMART" id="SM00060">
    <property type="entry name" value="FN3"/>
    <property type="match status" value="6"/>
</dbReference>
<feature type="domain" description="Ig-like" evidence="12">
    <location>
        <begin position="359"/>
        <end position="451"/>
    </location>
</feature>
<dbReference type="PROSITE" id="PS50835">
    <property type="entry name" value="IG_LIKE"/>
    <property type="match status" value="5"/>
</dbReference>
<keyword evidence="6 11" id="KW-1133">Transmembrane helix</keyword>
<keyword evidence="3" id="KW-0732">Signal</keyword>
<feature type="domain" description="Fibronectin type-III" evidence="13">
    <location>
        <begin position="560"/>
        <end position="660"/>
    </location>
</feature>
<evidence type="ECO:0000256" key="4">
    <source>
        <dbReference type="ARBA" id="ARBA00022737"/>
    </source>
</evidence>
<proteinExistence type="predicted"/>
<evidence type="ECO:0000259" key="12">
    <source>
        <dbReference type="PROSITE" id="PS50835"/>
    </source>
</evidence>
<dbReference type="InterPro" id="IPR007110">
    <property type="entry name" value="Ig-like_dom"/>
</dbReference>
<dbReference type="FunFam" id="2.60.40.10:FF:000498">
    <property type="entry name" value="Down syndrome cell adhesion molecule, isoform J"/>
    <property type="match status" value="1"/>
</dbReference>
<dbReference type="InterPro" id="IPR003961">
    <property type="entry name" value="FN3_dom"/>
</dbReference>
<evidence type="ECO:0000256" key="10">
    <source>
        <dbReference type="SAM" id="MobiDB-lite"/>
    </source>
</evidence>
<dbReference type="PANTHER" id="PTHR10075:SF53">
    <property type="entry name" value="DOWN SYNDROME CELL ADHESION MOLECULE 1, ISOFORM BQ"/>
    <property type="match status" value="1"/>
</dbReference>
<keyword evidence="4" id="KW-0677">Repeat</keyword>
<dbReference type="InterPro" id="IPR036116">
    <property type="entry name" value="FN3_sf"/>
</dbReference>
<dbReference type="GO" id="GO:0007156">
    <property type="term" value="P:homophilic cell adhesion via plasma membrane adhesion molecules"/>
    <property type="evidence" value="ECO:0007669"/>
    <property type="project" value="TreeGrafter"/>
</dbReference>
<keyword evidence="8" id="KW-1015">Disulfide bond</keyword>
<dbReference type="Pfam" id="PF00041">
    <property type="entry name" value="fn3"/>
    <property type="match status" value="5"/>
</dbReference>
<keyword evidence="7 11" id="KW-0472">Membrane</keyword>
<evidence type="ECO:0000256" key="7">
    <source>
        <dbReference type="ARBA" id="ARBA00023136"/>
    </source>
</evidence>
<evidence type="ECO:0000259" key="13">
    <source>
        <dbReference type="PROSITE" id="PS50853"/>
    </source>
</evidence>
<evidence type="ECO:0000256" key="5">
    <source>
        <dbReference type="ARBA" id="ARBA00022889"/>
    </source>
</evidence>
<dbReference type="Gene3D" id="2.60.40.10">
    <property type="entry name" value="Immunoglobulins"/>
    <property type="match status" value="11"/>
</dbReference>
<dbReference type="OrthoDB" id="5982258at2759"/>
<dbReference type="InterPro" id="IPR013098">
    <property type="entry name" value="Ig_I-set"/>
</dbReference>
<dbReference type="SMART" id="SM00409">
    <property type="entry name" value="IG"/>
    <property type="match status" value="5"/>
</dbReference>
<dbReference type="FunFam" id="2.60.40.10:FF:000333">
    <property type="entry name" value="Down syndrome cell adhesion molecule"/>
    <property type="match status" value="1"/>
</dbReference>
<dbReference type="SMART" id="SM00408">
    <property type="entry name" value="IGc2"/>
    <property type="match status" value="5"/>
</dbReference>
<evidence type="ECO:0000313" key="14">
    <source>
        <dbReference type="Proteomes" id="UP000504606"/>
    </source>
</evidence>
<feature type="domain" description="Ig-like" evidence="12">
    <location>
        <begin position="856"/>
        <end position="944"/>
    </location>
</feature>
<dbReference type="InterPro" id="IPR036179">
    <property type="entry name" value="Ig-like_dom_sf"/>
</dbReference>
<dbReference type="FunFam" id="2.60.40.10:FF:000032">
    <property type="entry name" value="palladin isoform X1"/>
    <property type="match status" value="1"/>
</dbReference>
<dbReference type="Pfam" id="PF12355">
    <property type="entry name" value="Dscam_C"/>
    <property type="match status" value="1"/>
</dbReference>
<dbReference type="SUPFAM" id="SSF49265">
    <property type="entry name" value="Fibronectin type III"/>
    <property type="match status" value="3"/>
</dbReference>
<dbReference type="FunFam" id="2.60.40.10:FF:000176">
    <property type="entry name" value="Down syndrome cell adhesion molecule a"/>
    <property type="match status" value="1"/>
</dbReference>
<feature type="compositionally biased region" description="Low complexity" evidence="10">
    <location>
        <begin position="1433"/>
        <end position="1453"/>
    </location>
</feature>
<feature type="domain" description="Fibronectin type-III" evidence="13">
    <location>
        <begin position="952"/>
        <end position="1045"/>
    </location>
</feature>
<dbReference type="GO" id="GO:0070593">
    <property type="term" value="P:dendrite self-avoidance"/>
    <property type="evidence" value="ECO:0007669"/>
    <property type="project" value="TreeGrafter"/>
</dbReference>
<dbReference type="InterPro" id="IPR003599">
    <property type="entry name" value="Ig_sub"/>
</dbReference>
<dbReference type="Proteomes" id="UP000504606">
    <property type="component" value="Unplaced"/>
</dbReference>
<evidence type="ECO:0000256" key="9">
    <source>
        <dbReference type="ARBA" id="ARBA00023319"/>
    </source>
</evidence>
<feature type="compositionally biased region" description="Basic and acidic residues" evidence="10">
    <location>
        <begin position="1505"/>
        <end position="1516"/>
    </location>
</feature>
<feature type="domain" description="Fibronectin type-III" evidence="13">
    <location>
        <begin position="460"/>
        <end position="555"/>
    </location>
</feature>
<dbReference type="CDD" id="cd00096">
    <property type="entry name" value="Ig"/>
    <property type="match status" value="1"/>
</dbReference>
<feature type="domain" description="Fibronectin type-III" evidence="13">
    <location>
        <begin position="765"/>
        <end position="861"/>
    </location>
</feature>
<dbReference type="Pfam" id="PF25059">
    <property type="entry name" value="FN3_DSCAM-DSCAML_C"/>
    <property type="match status" value="1"/>
</dbReference>
<dbReference type="Pfam" id="PF13927">
    <property type="entry name" value="Ig_3"/>
    <property type="match status" value="1"/>
</dbReference>
<feature type="domain" description="Ig-like" evidence="12">
    <location>
        <begin position="10"/>
        <end position="105"/>
    </location>
</feature>
<accession>A0A9C6U6I5</accession>
<name>A0A9C6U6I5_FRAOC</name>
<feature type="region of interest" description="Disordered" evidence="10">
    <location>
        <begin position="1290"/>
        <end position="1313"/>
    </location>
</feature>
<dbReference type="GO" id="GO:0007411">
    <property type="term" value="P:axon guidance"/>
    <property type="evidence" value="ECO:0007669"/>
    <property type="project" value="TreeGrafter"/>
</dbReference>